<feature type="region of interest" description="Disordered" evidence="1">
    <location>
        <begin position="27"/>
        <end position="94"/>
    </location>
</feature>
<dbReference type="PANTHER" id="PTHR11439">
    <property type="entry name" value="GAG-POL-RELATED RETROTRANSPOSON"/>
    <property type="match status" value="1"/>
</dbReference>
<proteinExistence type="predicted"/>
<dbReference type="PANTHER" id="PTHR11439:SF524">
    <property type="entry name" value="RNA-DIRECTED DNA POLYMERASE, PROTEIN KINASE RLK-PELLE-DLSV FAMILY"/>
    <property type="match status" value="1"/>
</dbReference>
<dbReference type="InterPro" id="IPR013103">
    <property type="entry name" value="RVT_2"/>
</dbReference>
<evidence type="ECO:0000256" key="1">
    <source>
        <dbReference type="SAM" id="MobiDB-lite"/>
    </source>
</evidence>
<feature type="compositionally biased region" description="Low complexity" evidence="1">
    <location>
        <begin position="27"/>
        <end position="40"/>
    </location>
</feature>
<feature type="compositionally biased region" description="Polar residues" evidence="1">
    <location>
        <begin position="72"/>
        <end position="90"/>
    </location>
</feature>
<dbReference type="AlphaFoldDB" id="A0A6L2LIU5"/>
<feature type="compositionally biased region" description="Low complexity" evidence="1">
    <location>
        <begin position="700"/>
        <end position="710"/>
    </location>
</feature>
<dbReference type="Pfam" id="PF07727">
    <property type="entry name" value="RVT_2"/>
    <property type="match status" value="1"/>
</dbReference>
<evidence type="ECO:0000313" key="3">
    <source>
        <dbReference type="EMBL" id="GEU60969.1"/>
    </source>
</evidence>
<dbReference type="SUPFAM" id="SSF56672">
    <property type="entry name" value="DNA/RNA polymerases"/>
    <property type="match status" value="1"/>
</dbReference>
<evidence type="ECO:0000259" key="2">
    <source>
        <dbReference type="Pfam" id="PF07727"/>
    </source>
</evidence>
<feature type="domain" description="Reverse transcriptase Ty1/copia-type" evidence="2">
    <location>
        <begin position="225"/>
        <end position="378"/>
    </location>
</feature>
<dbReference type="CDD" id="cd09272">
    <property type="entry name" value="RNase_HI_RT_Ty1"/>
    <property type="match status" value="1"/>
</dbReference>
<comment type="caution">
    <text evidence="3">The sequence shown here is derived from an EMBL/GenBank/DDBJ whole genome shotgun (WGS) entry which is preliminary data.</text>
</comment>
<reference evidence="3" key="1">
    <citation type="journal article" date="2019" name="Sci. Rep.">
        <title>Draft genome of Tanacetum cinerariifolium, the natural source of mosquito coil.</title>
        <authorList>
            <person name="Yamashiro T."/>
            <person name="Shiraishi A."/>
            <person name="Satake H."/>
            <person name="Nakayama K."/>
        </authorList>
    </citation>
    <scope>NUCLEOTIDE SEQUENCE</scope>
</reference>
<gene>
    <name evidence="3" type="ORF">Tci_032947</name>
</gene>
<sequence length="746" mass="84463">MNPNSSPSYTFLDNTPNLIKQHLLHTPTTTNPITTEPLSTKPNSPLSASSRNPHPSTPGPNNYSPSTPPIVGSSSLGHNQIHSSNTSSDSPVLPHVVDITQPTLTTNLVSTHPMITRFHVGTNRPTQCFNLNVSTISPFPKTYTHAFNDPNWHSAMLDEYNNLIKNSAWVLVPRPPNVNVVRSMWLFRHKHNAYGSLSRYKACLVANGSTQLSSIDVDENFSPMLDVKNGFLHGSLSETVYMHQPPGFRDPQHPDHVRLLQRLLCSLKQAPWAWFKRFATYATRVGFHHIRYDSSLFIYRQGTDTPYLLLYVDDIVLTASSLTFLRRVIASLHAEFSMSDLGTLNYFLGISVTRNTSGTFLSQKKYATKVLEHATMVLEHAHMITCNPCQTLVDTESKLAADSDPIFDPTLYRSVAGALQYLIFTRPDISYDVQQVCLFMHNPREPHFSDLKQILRYIRGTLDYGLQLYLSSTSSLVAYSDVDWTGCHTTRMSTSGYCVFQGNNLFSWSSKHQFTLSRSTAKVGYRGVANALTKTYWLRNLLRELHTPLSSTTLVYCDNVSVVYLSSNHVQHHCIKHIEIDIHFVCDLVSMGHVQDLHVLSRYQYADIFTKGLPTDLFDEFRSSLSVRSSPTPTARDEIKLEDLSKLVLNLDVDFMDLDSRKDDHPIIVEDEEGEEVHTKEDQDEEFHTEDPKETKDASASHPLSPSSLPTKLIELPLKFNDLTREIKELKKHVYELKIELPEDLN</sequence>
<dbReference type="InterPro" id="IPR043502">
    <property type="entry name" value="DNA/RNA_pol_sf"/>
</dbReference>
<feature type="compositionally biased region" description="Polar residues" evidence="1">
    <location>
        <begin position="41"/>
        <end position="65"/>
    </location>
</feature>
<protein>
    <submittedName>
        <fullName evidence="3">Ribonuclease H-like domain-containing protein</fullName>
    </submittedName>
</protein>
<feature type="region of interest" description="Disordered" evidence="1">
    <location>
        <begin position="666"/>
        <end position="710"/>
    </location>
</feature>
<dbReference type="EMBL" id="BKCJ010004425">
    <property type="protein sequence ID" value="GEU60969.1"/>
    <property type="molecule type" value="Genomic_DNA"/>
</dbReference>
<organism evidence="3">
    <name type="scientific">Tanacetum cinerariifolium</name>
    <name type="common">Dalmatian daisy</name>
    <name type="synonym">Chrysanthemum cinerariifolium</name>
    <dbReference type="NCBI Taxonomy" id="118510"/>
    <lineage>
        <taxon>Eukaryota</taxon>
        <taxon>Viridiplantae</taxon>
        <taxon>Streptophyta</taxon>
        <taxon>Embryophyta</taxon>
        <taxon>Tracheophyta</taxon>
        <taxon>Spermatophyta</taxon>
        <taxon>Magnoliopsida</taxon>
        <taxon>eudicotyledons</taxon>
        <taxon>Gunneridae</taxon>
        <taxon>Pentapetalae</taxon>
        <taxon>asterids</taxon>
        <taxon>campanulids</taxon>
        <taxon>Asterales</taxon>
        <taxon>Asteraceae</taxon>
        <taxon>Asteroideae</taxon>
        <taxon>Anthemideae</taxon>
        <taxon>Anthemidinae</taxon>
        <taxon>Tanacetum</taxon>
    </lineage>
</organism>
<name>A0A6L2LIU5_TANCI</name>
<feature type="compositionally biased region" description="Basic and acidic residues" evidence="1">
    <location>
        <begin position="689"/>
        <end position="699"/>
    </location>
</feature>
<accession>A0A6L2LIU5</accession>